<protein>
    <submittedName>
        <fullName evidence="1">Uncharacterized protein</fullName>
    </submittedName>
</protein>
<name>A0A1S7PEV2_9HYPH</name>
<organism evidence="1">
    <name type="scientific">Agrobacterium deltaense Zutra 3/1</name>
    <dbReference type="NCBI Taxonomy" id="1183427"/>
    <lineage>
        <taxon>Bacteria</taxon>
        <taxon>Pseudomonadati</taxon>
        <taxon>Pseudomonadota</taxon>
        <taxon>Alphaproteobacteria</taxon>
        <taxon>Hyphomicrobiales</taxon>
        <taxon>Rhizobiaceae</taxon>
        <taxon>Rhizobium/Agrobacterium group</taxon>
        <taxon>Agrobacterium</taxon>
    </lineage>
</organism>
<dbReference type="EMBL" id="FBWG01000007">
    <property type="protein sequence ID" value="CUX20364.1"/>
    <property type="molecule type" value="Genomic_DNA"/>
</dbReference>
<gene>
    <name evidence="1" type="ORF">AGR7C_Cc150083</name>
</gene>
<evidence type="ECO:0000313" key="1">
    <source>
        <dbReference type="EMBL" id="CUX20364.1"/>
    </source>
</evidence>
<reference evidence="1" key="1">
    <citation type="submission" date="2016-01" db="EMBL/GenBank/DDBJ databases">
        <authorList>
            <person name="Oliw E.H."/>
        </authorList>
    </citation>
    <scope>NUCLEOTIDE SEQUENCE [LARGE SCALE GENOMIC DNA]</scope>
    <source>
        <strain evidence="1">Zutra 3-1</strain>
    </source>
</reference>
<proteinExistence type="predicted"/>
<dbReference type="AlphaFoldDB" id="A0A1S7PEV2"/>
<dbReference type="RefSeq" id="WP_080817035.1">
    <property type="nucleotide sequence ID" value="NZ_LT009748.1"/>
</dbReference>
<sequence>MSLILSKYAKGTEPLSYPSTAGEAVAIRFSHQLASAPAAGDILELGCIPSNCRVADIVLDIDDLDTNGAPTVAVDVGIMSGDFGKEDNARTCGAEFFSGSNLAQAGGVARPTLKSAYRTTASNVDRGIGVKFTTAAATFQAGAIGLTVTLTSE</sequence>
<dbReference type="Proteomes" id="UP000191987">
    <property type="component" value="Unassembled WGS sequence"/>
</dbReference>
<accession>A0A1S7PEV2</accession>